<protein>
    <recommendedName>
        <fullName evidence="4">DUF2059 domain-containing protein</fullName>
    </recommendedName>
</protein>
<proteinExistence type="predicted"/>
<keyword evidence="1" id="KW-0732">Signal</keyword>
<name>A0A2A2SF30_9SPHN</name>
<gene>
    <name evidence="2" type="ORF">CKY28_09235</name>
</gene>
<evidence type="ECO:0000256" key="1">
    <source>
        <dbReference type="SAM" id="SignalP"/>
    </source>
</evidence>
<dbReference type="EMBL" id="NSLI01000003">
    <property type="protein sequence ID" value="PAX07802.1"/>
    <property type="molecule type" value="Genomic_DNA"/>
</dbReference>
<evidence type="ECO:0000313" key="3">
    <source>
        <dbReference type="Proteomes" id="UP000218151"/>
    </source>
</evidence>
<accession>A0A2A2SF30</accession>
<reference evidence="3" key="1">
    <citation type="submission" date="2017-09" db="EMBL/GenBank/DDBJ databases">
        <authorList>
            <person name="Feng G."/>
            <person name="Zhu H."/>
        </authorList>
    </citation>
    <scope>NUCLEOTIDE SEQUENCE [LARGE SCALE GENOMIC DNA]</scope>
    <source>
        <strain evidence="3">1PNM-20</strain>
    </source>
</reference>
<dbReference type="RefSeq" id="WP_095998045.1">
    <property type="nucleotide sequence ID" value="NZ_NSLI01000003.1"/>
</dbReference>
<organism evidence="2 3">
    <name type="scientific">Sphingomonas lenta</name>
    <dbReference type="NCBI Taxonomy" id="1141887"/>
    <lineage>
        <taxon>Bacteria</taxon>
        <taxon>Pseudomonadati</taxon>
        <taxon>Pseudomonadota</taxon>
        <taxon>Alphaproteobacteria</taxon>
        <taxon>Sphingomonadales</taxon>
        <taxon>Sphingomonadaceae</taxon>
        <taxon>Sphingomonas</taxon>
    </lineage>
</organism>
<keyword evidence="3" id="KW-1185">Reference proteome</keyword>
<dbReference type="OrthoDB" id="7581944at2"/>
<evidence type="ECO:0008006" key="4">
    <source>
        <dbReference type="Google" id="ProtNLM"/>
    </source>
</evidence>
<comment type="caution">
    <text evidence="2">The sequence shown here is derived from an EMBL/GenBank/DDBJ whole genome shotgun (WGS) entry which is preliminary data.</text>
</comment>
<dbReference type="Proteomes" id="UP000218151">
    <property type="component" value="Unassembled WGS sequence"/>
</dbReference>
<dbReference type="AlphaFoldDB" id="A0A2A2SF30"/>
<sequence>MLILALLLAQAAPSAEALSLGEEVARSGTLASIAPAIAAKDTEDLVAEHPELSEGERAELRKVGASTFAAGSARLYAAMGEEYARRLSIEDMRAVLAFNRSPAAARYRAAELPAIAAAQAKMGRDMDLKNGIRTAYCKQTGKLCPKP</sequence>
<feature type="chain" id="PRO_5012110070" description="DUF2059 domain-containing protein" evidence="1">
    <location>
        <begin position="18"/>
        <end position="147"/>
    </location>
</feature>
<feature type="signal peptide" evidence="1">
    <location>
        <begin position="1"/>
        <end position="17"/>
    </location>
</feature>
<evidence type="ECO:0000313" key="2">
    <source>
        <dbReference type="EMBL" id="PAX07802.1"/>
    </source>
</evidence>